<evidence type="ECO:0000313" key="1">
    <source>
        <dbReference type="EMBL" id="OAF66987.1"/>
    </source>
</evidence>
<evidence type="ECO:0000313" key="2">
    <source>
        <dbReference type="Proteomes" id="UP000078046"/>
    </source>
</evidence>
<proteinExistence type="predicted"/>
<dbReference type="AlphaFoldDB" id="A0A177AY85"/>
<name>A0A177AY85_9BILA</name>
<organism evidence="1 2">
    <name type="scientific">Intoshia linei</name>
    <dbReference type="NCBI Taxonomy" id="1819745"/>
    <lineage>
        <taxon>Eukaryota</taxon>
        <taxon>Metazoa</taxon>
        <taxon>Spiralia</taxon>
        <taxon>Lophotrochozoa</taxon>
        <taxon>Mesozoa</taxon>
        <taxon>Orthonectida</taxon>
        <taxon>Rhopaluridae</taxon>
        <taxon>Intoshia</taxon>
    </lineage>
</organism>
<gene>
    <name evidence="1" type="ORF">A3Q56_05225</name>
</gene>
<protein>
    <submittedName>
        <fullName evidence="1">Uncharacterized protein</fullName>
    </submittedName>
</protein>
<sequence>MRNVNGLVIFTHVLEKNVCIVENTKKVQCSSNDFVCSPNYSRRTSHYCVGDSAPNQTKKQICFSGRMQTIDLAGYNLIFTPSYYEKYCLPKYFHVASNITCDDVKRRNQSII</sequence>
<dbReference type="Proteomes" id="UP000078046">
    <property type="component" value="Unassembled WGS sequence"/>
</dbReference>
<reference evidence="1 2" key="1">
    <citation type="submission" date="2016-04" db="EMBL/GenBank/DDBJ databases">
        <title>The genome of Intoshia linei affirms orthonectids as highly simplified spiralians.</title>
        <authorList>
            <person name="Mikhailov K.V."/>
            <person name="Slusarev G.S."/>
            <person name="Nikitin M.A."/>
            <person name="Logacheva M.D."/>
            <person name="Penin A."/>
            <person name="Aleoshin V."/>
            <person name="Panchin Y.V."/>
        </authorList>
    </citation>
    <scope>NUCLEOTIDE SEQUENCE [LARGE SCALE GENOMIC DNA]</scope>
    <source>
        <strain evidence="1">Intl2013</strain>
        <tissue evidence="1">Whole animal</tissue>
    </source>
</reference>
<accession>A0A177AY85</accession>
<dbReference type="EMBL" id="LWCA01000775">
    <property type="protein sequence ID" value="OAF66987.1"/>
    <property type="molecule type" value="Genomic_DNA"/>
</dbReference>
<keyword evidence="2" id="KW-1185">Reference proteome</keyword>
<comment type="caution">
    <text evidence="1">The sequence shown here is derived from an EMBL/GenBank/DDBJ whole genome shotgun (WGS) entry which is preliminary data.</text>
</comment>